<reference evidence="1 2" key="1">
    <citation type="submission" date="2018-06" db="EMBL/GenBank/DDBJ databases">
        <authorList>
            <consortium name="Pathogen Informatics"/>
            <person name="Doyle S."/>
        </authorList>
    </citation>
    <scope>NUCLEOTIDE SEQUENCE [LARGE SCALE GENOMIC DNA]</scope>
    <source>
        <strain evidence="2">NCTC 10815</strain>
    </source>
</reference>
<gene>
    <name evidence="1" type="ORF">NCTC10815_00526</name>
</gene>
<dbReference type="AlphaFoldDB" id="A0A378MA56"/>
<evidence type="ECO:0000313" key="2">
    <source>
        <dbReference type="Proteomes" id="UP000254879"/>
    </source>
</evidence>
<accession>A0A378MA56</accession>
<sequence>MNFILPRKRKLLYTGGFLLILILSLVTFVPSAYAMESKGSSRVAFHTDANTYSKKATTIVVRGKATGAGVQVSLMKKGSNKILKYISVQNKETYKVSFSLKGLKSGKYDIIVNGEWGYGSFHAELKHYLTVIR</sequence>
<organism evidence="1 2">
    <name type="scientific">Listeria grayi</name>
    <name type="common">Listeria murrayi</name>
    <dbReference type="NCBI Taxonomy" id="1641"/>
    <lineage>
        <taxon>Bacteria</taxon>
        <taxon>Bacillati</taxon>
        <taxon>Bacillota</taxon>
        <taxon>Bacilli</taxon>
        <taxon>Bacillales</taxon>
        <taxon>Listeriaceae</taxon>
        <taxon>Listeria</taxon>
    </lineage>
</organism>
<dbReference type="Proteomes" id="UP000254879">
    <property type="component" value="Unassembled WGS sequence"/>
</dbReference>
<name>A0A378MA56_LISGR</name>
<evidence type="ECO:0000313" key="1">
    <source>
        <dbReference type="EMBL" id="STY43238.1"/>
    </source>
</evidence>
<proteinExistence type="predicted"/>
<protein>
    <submittedName>
        <fullName evidence="1">Uncharacterized protein</fullName>
    </submittedName>
</protein>
<dbReference type="RefSeq" id="WP_003755862.1">
    <property type="nucleotide sequence ID" value="NZ_CABKNG010000001.1"/>
</dbReference>
<dbReference type="EMBL" id="UGPG01000001">
    <property type="protein sequence ID" value="STY43238.1"/>
    <property type="molecule type" value="Genomic_DNA"/>
</dbReference>